<protein>
    <submittedName>
        <fullName evidence="1">Uncharacterized protein</fullName>
    </submittedName>
</protein>
<sequence length="142" mass="15972">MLGAGASGGLLTAWWAHQRHKRRQSDSVALDMVAKQDARIAALEARIASDRKAAEAREELCEAQLSLVRHELKNVEGAFDALLLALRHAPPERFAAIIDEVTEMRRARRVEQAERRGEVRQEVQVEVSGRNLRDRARADLET</sequence>
<dbReference type="Proteomes" id="UP000309138">
    <property type="component" value="Unassembled WGS sequence"/>
</dbReference>
<evidence type="ECO:0000313" key="2">
    <source>
        <dbReference type="Proteomes" id="UP000309138"/>
    </source>
</evidence>
<dbReference type="RefSeq" id="WP_136942533.1">
    <property type="nucleotide sequence ID" value="NZ_SWKR01000002.1"/>
</dbReference>
<reference evidence="1 2" key="1">
    <citation type="submission" date="2019-04" db="EMBL/GenBank/DDBJ databases">
        <authorList>
            <person name="Yang Y."/>
            <person name="Wei D."/>
        </authorList>
    </citation>
    <scope>NUCLEOTIDE SEQUENCE [LARGE SCALE GENOMIC DNA]</scope>
    <source>
        <strain evidence="1 2">L-1-4w-11</strain>
    </source>
</reference>
<name>A0A4U1L2Z1_9SPHN</name>
<gene>
    <name evidence="1" type="ORF">FBR43_07285</name>
</gene>
<evidence type="ECO:0000313" key="1">
    <source>
        <dbReference type="EMBL" id="TKD50590.1"/>
    </source>
</evidence>
<dbReference type="EMBL" id="SWKR01000002">
    <property type="protein sequence ID" value="TKD50590.1"/>
    <property type="molecule type" value="Genomic_DNA"/>
</dbReference>
<organism evidence="1 2">
    <name type="scientific">Sphingomonas baiyangensis</name>
    <dbReference type="NCBI Taxonomy" id="2572576"/>
    <lineage>
        <taxon>Bacteria</taxon>
        <taxon>Pseudomonadati</taxon>
        <taxon>Pseudomonadota</taxon>
        <taxon>Alphaproteobacteria</taxon>
        <taxon>Sphingomonadales</taxon>
        <taxon>Sphingomonadaceae</taxon>
        <taxon>Sphingomonas</taxon>
    </lineage>
</organism>
<proteinExistence type="predicted"/>
<keyword evidence="2" id="KW-1185">Reference proteome</keyword>
<dbReference type="AlphaFoldDB" id="A0A4U1L2Z1"/>
<accession>A0A4U1L2Z1</accession>
<comment type="caution">
    <text evidence="1">The sequence shown here is derived from an EMBL/GenBank/DDBJ whole genome shotgun (WGS) entry which is preliminary data.</text>
</comment>